<keyword evidence="3" id="KW-0813">Transport</keyword>
<evidence type="ECO:0000256" key="6">
    <source>
        <dbReference type="ARBA" id="ARBA00022989"/>
    </source>
</evidence>
<name>A0ABS1UZU7_9PROT</name>
<keyword evidence="6 9" id="KW-1133">Transmembrane helix</keyword>
<gene>
    <name evidence="10" type="ORF">JMJ55_06560</name>
</gene>
<dbReference type="InterPro" id="IPR001036">
    <property type="entry name" value="Acrflvin-R"/>
</dbReference>
<dbReference type="SUPFAM" id="SSF82866">
    <property type="entry name" value="Multidrug efflux transporter AcrB transmembrane domain"/>
    <property type="match status" value="2"/>
</dbReference>
<dbReference type="Gene3D" id="1.20.1640.10">
    <property type="entry name" value="Multidrug efflux transporter AcrB transmembrane domain"/>
    <property type="match status" value="3"/>
</dbReference>
<accession>A0ABS1UZU7</accession>
<dbReference type="PRINTS" id="PR00702">
    <property type="entry name" value="ACRIFLAVINRP"/>
</dbReference>
<protein>
    <submittedName>
        <fullName evidence="10">CusA/CzcA family heavy metal efflux RND transporter</fullName>
    </submittedName>
</protein>
<dbReference type="SUPFAM" id="SSF82693">
    <property type="entry name" value="Multidrug efflux transporter AcrB pore domain, PN1, PN2, PC1 and PC2 subdomains"/>
    <property type="match status" value="2"/>
</dbReference>
<dbReference type="InterPro" id="IPR004763">
    <property type="entry name" value="CusA-like"/>
</dbReference>
<dbReference type="EMBL" id="JAEUXJ010000002">
    <property type="protein sequence ID" value="MBL6454978.1"/>
    <property type="molecule type" value="Genomic_DNA"/>
</dbReference>
<feature type="transmembrane region" description="Helical" evidence="9">
    <location>
        <begin position="905"/>
        <end position="924"/>
    </location>
</feature>
<dbReference type="Gene3D" id="3.30.70.1430">
    <property type="entry name" value="Multidrug efflux transporter AcrB pore domain"/>
    <property type="match status" value="2"/>
</dbReference>
<feature type="transmembrane region" description="Helical" evidence="9">
    <location>
        <begin position="554"/>
        <end position="579"/>
    </location>
</feature>
<evidence type="ECO:0000256" key="3">
    <source>
        <dbReference type="ARBA" id="ARBA00022448"/>
    </source>
</evidence>
<dbReference type="Gene3D" id="3.30.2090.10">
    <property type="entry name" value="Multidrug efflux transporter AcrB TolC docking domain, DN and DC subdomains"/>
    <property type="match status" value="2"/>
</dbReference>
<feature type="transmembrane region" description="Helical" evidence="9">
    <location>
        <begin position="1034"/>
        <end position="1056"/>
    </location>
</feature>
<dbReference type="RefSeq" id="WP_202824710.1">
    <property type="nucleotide sequence ID" value="NZ_JAEUXJ010000002.1"/>
</dbReference>
<evidence type="ECO:0000313" key="11">
    <source>
        <dbReference type="Proteomes" id="UP000606490"/>
    </source>
</evidence>
<dbReference type="Pfam" id="PF00873">
    <property type="entry name" value="ACR_tran"/>
    <property type="match status" value="1"/>
</dbReference>
<evidence type="ECO:0000313" key="10">
    <source>
        <dbReference type="EMBL" id="MBL6454978.1"/>
    </source>
</evidence>
<keyword evidence="4" id="KW-1003">Cell membrane</keyword>
<sequence length="1093" mass="117354">MMERLIAFSIARRWLVVFATLLAAAAGIWALARLPIDAVPDITNVQVQINTVVPALSPEQVEKQVTFPVETAMAGISGLRSTRSISRNGFSQVTVIFQDGTDIYFARQQVGERLREAEESLPPGAEPRLGPISTGLGEIYMWAVEYIPAGDPARPAPKDGQPGWQRDGSYLTPAGERLAEPAQRLAYLRTLQDWVIRPQLRNVPGVAGVDGIGGYVKQYHVRPDPQRLLGLGLTFRALVEALERNNSAIGAGYVERGGEGYVVRADGRITTLEHIRDVVVETREGTPIRLQDVTTVALGQELRVGSASRGGEEVVIGTALMLLGSNSRTVSEAVEARMREVARALPPGVRVQTVLNRSDLVEATIHTVARNLAEGALLVIAVLFLLLGNLRAALITAAVIPVTMLLTATGMLKAGLSANLMSLGALDFGLIVDGAVIIAENSLRHLAERQAEAGRILTRRERLETIRVSAVEMVRPSVFGQAIIILVYVPMLTFTGIEEKMFAPMALTVMIALLAAFILSLTFVPAAIALALTGRVQEKENWLVRGLKSRYAPALRYSVGRPLPFILGAAGLFGLSLLLSTRLGQEFIPTLDERNLAVQALRIPSTSLSQSQSMQLALERTVSRFPEVAYVFSKTGTAEVATDPMPPNASDSFIMLKPREAWPDPSQTKDELVARLSEALGKLPGNAYEFTQPIQMRFNELIAGVRGDLAIKVFGDEFEPMLATANRIAGILRQTEGATDVRVEQAGGLPFLDIRIDRAAAARRGLAVADVQEVIAIAVGGRPAGLLFEGDRRFEIVVRLPDSVRSDLEALGNLPVPLRITGSGPVPTVPLRDLASFVTTEGPNQVSRENGKRRVVVQANARGRDIGSLVAEVQARVASEVALPTGYFLEWGGQFENLAAARARLMVVVPMVFAAILVLLYAALRSWRDAALVYSGVPLALSGGILALWLRGMPLSVSAAVGFIALSGVAVLNGLVMVSRIRQLMAEGMPHAQAVVEGAMTRLRPVVMTALVASLGFVPMAIATGTGAEVQKPLATVVIGGLISATVLTLLVLPALHLRFGTNAIWRADDDEQDRPASAHSATLAKKHQEPVT</sequence>
<keyword evidence="5 9" id="KW-0812">Transmembrane</keyword>
<feature type="transmembrane region" description="Helical" evidence="9">
    <location>
        <begin position="394"/>
        <end position="412"/>
    </location>
</feature>
<comment type="subcellular location">
    <subcellularLocation>
        <location evidence="1">Cell membrane</location>
        <topology evidence="1">Multi-pass membrane protein</topology>
    </subcellularLocation>
</comment>
<proteinExistence type="inferred from homology"/>
<dbReference type="SUPFAM" id="SSF82714">
    <property type="entry name" value="Multidrug efflux transporter AcrB TolC docking domain, DN and DC subdomains"/>
    <property type="match status" value="2"/>
</dbReference>
<feature type="transmembrane region" description="Helical" evidence="9">
    <location>
        <begin position="509"/>
        <end position="533"/>
    </location>
</feature>
<evidence type="ECO:0000256" key="1">
    <source>
        <dbReference type="ARBA" id="ARBA00004651"/>
    </source>
</evidence>
<evidence type="ECO:0000256" key="4">
    <source>
        <dbReference type="ARBA" id="ARBA00022475"/>
    </source>
</evidence>
<feature type="transmembrane region" description="Helical" evidence="9">
    <location>
        <begin position="478"/>
        <end position="497"/>
    </location>
</feature>
<dbReference type="Gene3D" id="3.30.70.1440">
    <property type="entry name" value="Multidrug efflux transporter AcrB pore domain"/>
    <property type="match status" value="1"/>
</dbReference>
<evidence type="ECO:0000256" key="9">
    <source>
        <dbReference type="SAM" id="Phobius"/>
    </source>
</evidence>
<feature type="transmembrane region" description="Helical" evidence="9">
    <location>
        <begin position="956"/>
        <end position="976"/>
    </location>
</feature>
<comment type="similarity">
    <text evidence="2">Belongs to the resistance-nodulation-cell division (RND) (TC 2.A.6) family.</text>
</comment>
<dbReference type="Proteomes" id="UP000606490">
    <property type="component" value="Unassembled WGS sequence"/>
</dbReference>
<evidence type="ECO:0000256" key="8">
    <source>
        <dbReference type="SAM" id="MobiDB-lite"/>
    </source>
</evidence>
<dbReference type="Gene3D" id="3.30.70.1320">
    <property type="entry name" value="Multidrug efflux transporter AcrB pore domain like"/>
    <property type="match status" value="1"/>
</dbReference>
<dbReference type="PANTHER" id="PTHR32063">
    <property type="match status" value="1"/>
</dbReference>
<evidence type="ECO:0000256" key="7">
    <source>
        <dbReference type="ARBA" id="ARBA00023136"/>
    </source>
</evidence>
<dbReference type="NCBIfam" id="TIGR00914">
    <property type="entry name" value="2A0601"/>
    <property type="match status" value="1"/>
</dbReference>
<reference evidence="10 11" key="1">
    <citation type="submission" date="2021-01" db="EMBL/GenBank/DDBJ databases">
        <title>Belnapia mucosa sp. nov. and Belnapia arida sp. nov., isolated from the Tabernas Desert (Almeria, Spain).</title>
        <authorList>
            <person name="Molina-Menor E."/>
            <person name="Vidal-Verdu A."/>
            <person name="Calonge A."/>
            <person name="Satari L."/>
            <person name="Pereto Magraner J."/>
            <person name="Porcar Miralles M."/>
        </authorList>
    </citation>
    <scope>NUCLEOTIDE SEQUENCE [LARGE SCALE GENOMIC DNA]</scope>
    <source>
        <strain evidence="10 11">T6</strain>
    </source>
</reference>
<feature type="region of interest" description="Disordered" evidence="8">
    <location>
        <begin position="1071"/>
        <end position="1093"/>
    </location>
</feature>
<keyword evidence="7 9" id="KW-0472">Membrane</keyword>
<feature type="transmembrane region" description="Helical" evidence="9">
    <location>
        <begin position="931"/>
        <end position="950"/>
    </location>
</feature>
<evidence type="ECO:0000256" key="5">
    <source>
        <dbReference type="ARBA" id="ARBA00022692"/>
    </source>
</evidence>
<evidence type="ECO:0000256" key="2">
    <source>
        <dbReference type="ARBA" id="ARBA00010942"/>
    </source>
</evidence>
<feature type="transmembrane region" description="Helical" evidence="9">
    <location>
        <begin position="1006"/>
        <end position="1028"/>
    </location>
</feature>
<keyword evidence="11" id="KW-1185">Reference proteome</keyword>
<dbReference type="PANTHER" id="PTHR32063:SF24">
    <property type="entry name" value="CATION EFFLUX SYSTEM (ACRB_ACRD_ACRF FAMILY)"/>
    <property type="match status" value="1"/>
</dbReference>
<comment type="caution">
    <text evidence="10">The sequence shown here is derived from an EMBL/GenBank/DDBJ whole genome shotgun (WGS) entry which is preliminary data.</text>
</comment>
<dbReference type="InterPro" id="IPR027463">
    <property type="entry name" value="AcrB_DN_DC_subdom"/>
</dbReference>
<organism evidence="10 11">
    <name type="scientific">Belnapia mucosa</name>
    <dbReference type="NCBI Taxonomy" id="2804532"/>
    <lineage>
        <taxon>Bacteria</taxon>
        <taxon>Pseudomonadati</taxon>
        <taxon>Pseudomonadota</taxon>
        <taxon>Alphaproteobacteria</taxon>
        <taxon>Acetobacterales</taxon>
        <taxon>Roseomonadaceae</taxon>
        <taxon>Belnapia</taxon>
    </lineage>
</organism>